<dbReference type="Proteomes" id="UP000691718">
    <property type="component" value="Unassembled WGS sequence"/>
</dbReference>
<protein>
    <submittedName>
        <fullName evidence="2">(apollo) hypothetical protein</fullName>
    </submittedName>
</protein>
<name>A0A8S3X5K5_PARAO</name>
<gene>
    <name evidence="2" type="ORF">PAPOLLO_LOCUS13815</name>
</gene>
<proteinExistence type="predicted"/>
<feature type="compositionally biased region" description="Basic and acidic residues" evidence="1">
    <location>
        <begin position="125"/>
        <end position="135"/>
    </location>
</feature>
<dbReference type="EMBL" id="CAJQZP010000945">
    <property type="protein sequence ID" value="CAG5000914.1"/>
    <property type="molecule type" value="Genomic_DNA"/>
</dbReference>
<reference evidence="2" key="1">
    <citation type="submission" date="2021-04" db="EMBL/GenBank/DDBJ databases">
        <authorList>
            <person name="Tunstrom K."/>
        </authorList>
    </citation>
    <scope>NUCLEOTIDE SEQUENCE</scope>
</reference>
<evidence type="ECO:0000313" key="2">
    <source>
        <dbReference type="EMBL" id="CAG5000914.1"/>
    </source>
</evidence>
<accession>A0A8S3X5K5</accession>
<feature type="region of interest" description="Disordered" evidence="1">
    <location>
        <begin position="120"/>
        <end position="143"/>
    </location>
</feature>
<organism evidence="2 3">
    <name type="scientific">Parnassius apollo</name>
    <name type="common">Apollo butterfly</name>
    <name type="synonym">Papilio apollo</name>
    <dbReference type="NCBI Taxonomy" id="110799"/>
    <lineage>
        <taxon>Eukaryota</taxon>
        <taxon>Metazoa</taxon>
        <taxon>Ecdysozoa</taxon>
        <taxon>Arthropoda</taxon>
        <taxon>Hexapoda</taxon>
        <taxon>Insecta</taxon>
        <taxon>Pterygota</taxon>
        <taxon>Neoptera</taxon>
        <taxon>Endopterygota</taxon>
        <taxon>Lepidoptera</taxon>
        <taxon>Glossata</taxon>
        <taxon>Ditrysia</taxon>
        <taxon>Papilionoidea</taxon>
        <taxon>Papilionidae</taxon>
        <taxon>Parnassiinae</taxon>
        <taxon>Parnassini</taxon>
        <taxon>Parnassius</taxon>
        <taxon>Parnassius</taxon>
    </lineage>
</organism>
<dbReference type="AlphaFoldDB" id="A0A8S3X5K5"/>
<evidence type="ECO:0000256" key="1">
    <source>
        <dbReference type="SAM" id="MobiDB-lite"/>
    </source>
</evidence>
<evidence type="ECO:0000313" key="3">
    <source>
        <dbReference type="Proteomes" id="UP000691718"/>
    </source>
</evidence>
<comment type="caution">
    <text evidence="2">The sequence shown here is derived from an EMBL/GenBank/DDBJ whole genome shotgun (WGS) entry which is preliminary data.</text>
</comment>
<keyword evidence="3" id="KW-1185">Reference proteome</keyword>
<sequence length="170" mass="18636">MSFFFPNYNAIPNEAVATSMVSESTNEDLNKENNAPQLSYSGVENILKIPQAVSKGTNEDLNKEKNAPELSCSGVENILKILQIPQAVSEGTNEDLNKEKKAPELNYSGIENILKILQKQRKEGRKCPKGKEKRGQVSGPVENVKPKNINICGTCGGDFKNDVKAKNGKE</sequence>